<dbReference type="AlphaFoldDB" id="A0A9D1IVT5"/>
<reference evidence="2" key="1">
    <citation type="submission" date="2020-10" db="EMBL/GenBank/DDBJ databases">
        <authorList>
            <person name="Gilroy R."/>
        </authorList>
    </citation>
    <scope>NUCLEOTIDE SEQUENCE</scope>
    <source>
        <strain evidence="2">CHK191-8634</strain>
    </source>
</reference>
<accession>A0A9D1IVT5</accession>
<evidence type="ECO:0000256" key="1">
    <source>
        <dbReference type="SAM" id="Coils"/>
    </source>
</evidence>
<dbReference type="Proteomes" id="UP000824073">
    <property type="component" value="Unassembled WGS sequence"/>
</dbReference>
<sequence>MTVTEKTAYLKGLLEGLKIDDSTDQGKLLTVIVETLNDIALAVSDLESDAAETAENVEMLEDAIDDIDEELEEMEETIDDICEVLEDCCDCDCDCDDEDDDECDCGCDETFYQLACPTCGEEICVDEDVLEKGGMKCPACGEELEFDLSLLDDEDDDEKDCGCEHCK</sequence>
<name>A0A9D1IVT5_9CLOT</name>
<evidence type="ECO:0000313" key="2">
    <source>
        <dbReference type="EMBL" id="HIU42944.1"/>
    </source>
</evidence>
<evidence type="ECO:0000313" key="3">
    <source>
        <dbReference type="Proteomes" id="UP000824073"/>
    </source>
</evidence>
<dbReference type="EMBL" id="DVMR01000014">
    <property type="protein sequence ID" value="HIU42944.1"/>
    <property type="molecule type" value="Genomic_DNA"/>
</dbReference>
<proteinExistence type="predicted"/>
<feature type="coiled-coil region" evidence="1">
    <location>
        <begin position="43"/>
        <end position="84"/>
    </location>
</feature>
<reference evidence="2" key="2">
    <citation type="journal article" date="2021" name="PeerJ">
        <title>Extensive microbial diversity within the chicken gut microbiome revealed by metagenomics and culture.</title>
        <authorList>
            <person name="Gilroy R."/>
            <person name="Ravi A."/>
            <person name="Getino M."/>
            <person name="Pursley I."/>
            <person name="Horton D.L."/>
            <person name="Alikhan N.F."/>
            <person name="Baker D."/>
            <person name="Gharbi K."/>
            <person name="Hall N."/>
            <person name="Watson M."/>
            <person name="Adriaenssens E.M."/>
            <person name="Foster-Nyarko E."/>
            <person name="Jarju S."/>
            <person name="Secka A."/>
            <person name="Antonio M."/>
            <person name="Oren A."/>
            <person name="Chaudhuri R.R."/>
            <person name="La Ragione R."/>
            <person name="Hildebrand F."/>
            <person name="Pallen M.J."/>
        </authorList>
    </citation>
    <scope>NUCLEOTIDE SEQUENCE</scope>
    <source>
        <strain evidence="2">CHK191-8634</strain>
    </source>
</reference>
<gene>
    <name evidence="2" type="ORF">IAB67_01445</name>
</gene>
<dbReference type="InterPro" id="IPR054688">
    <property type="entry name" value="CD1247_N"/>
</dbReference>
<evidence type="ECO:0008006" key="4">
    <source>
        <dbReference type="Google" id="ProtNLM"/>
    </source>
</evidence>
<comment type="caution">
    <text evidence="2">The sequence shown here is derived from an EMBL/GenBank/DDBJ whole genome shotgun (WGS) entry which is preliminary data.</text>
</comment>
<protein>
    <recommendedName>
        <fullName evidence="4">TFIIB-type domain-containing protein</fullName>
    </recommendedName>
</protein>
<dbReference type="NCBIfam" id="NF045650">
    <property type="entry name" value="CD1247_Nterm"/>
    <property type="match status" value="1"/>
</dbReference>
<keyword evidence="1" id="KW-0175">Coiled coil</keyword>
<organism evidence="2 3">
    <name type="scientific">Candidatus Ventrousia excrementavium</name>
    <dbReference type="NCBI Taxonomy" id="2840961"/>
    <lineage>
        <taxon>Bacteria</taxon>
        <taxon>Bacillati</taxon>
        <taxon>Bacillota</taxon>
        <taxon>Clostridia</taxon>
        <taxon>Eubacteriales</taxon>
        <taxon>Clostridiaceae</taxon>
        <taxon>Clostridiaceae incertae sedis</taxon>
        <taxon>Candidatus Ventrousia</taxon>
    </lineage>
</organism>